<reference evidence="3 4" key="1">
    <citation type="submission" date="2017-06" db="EMBL/GenBank/DDBJ databases">
        <title>Ant-infecting Ophiocordyceps genomes reveal a high diversity of potential behavioral manipulation genes and a possible major role for enterotoxins.</title>
        <authorList>
            <person name="De Bekker C."/>
            <person name="Evans H.C."/>
            <person name="Brachmann A."/>
            <person name="Hughes D.P."/>
        </authorList>
    </citation>
    <scope>NUCLEOTIDE SEQUENCE [LARGE SCALE GENOMIC DNA]</scope>
    <source>
        <strain evidence="3 4">Map16</strain>
    </source>
</reference>
<evidence type="ECO:0000313" key="4">
    <source>
        <dbReference type="Proteomes" id="UP000226431"/>
    </source>
</evidence>
<dbReference type="Proteomes" id="UP000226431">
    <property type="component" value="Unassembled WGS sequence"/>
</dbReference>
<feature type="domain" description="Dynein heavy chain tail" evidence="2">
    <location>
        <begin position="265"/>
        <end position="786"/>
    </location>
</feature>
<sequence length="790" mass="87925">MEVSSSAPPSNGVASPTFPTVEPERVVDHLAAVCEIALGATRLQLEQPGNLLHKSRYAETISRCTRFANDAQSVLYVQKDVAPSSATENGAESAVPASFYYTLSTELSASASTVASLVLLKSPQPIDPTRPLTSQIFITNLPGPASLNAAVGEHGASLSPWEVLHSQVHHALVPYFDANTRSQQAANGARGRTEVDAKTGIPVTKKRLNDLELSLLHLQQNVDIPDISLTFHSIVQNVVEEAEARHTRPSLDSIPANLLQDSTFLNRLQANVNTWIKSIQGITKMTKDPSPGANQEFSTASQEVNFWLSMESALESIEGQLRSEGVLLTLEILKHAKRFQATVSFTADTGLKEAMEKVQKYNQLMRDFPLDELLSATSLPKVQEAIAQIFGHLNKKLRICPYPVRRALPLVEAISADLDDVLRRLLPGTELVDLDYQEFQALMRTCDGIFRVWEDNIKEFTNVAREVTRRRNEKFIPIKIIRKHSELESRIKYVGTFRDNHEQLQRTIVNVLGPGIKTAGGGGSDVPTAAAGTSNGVVMEDMGGVDAVMEVKQAWEALQHVDLLDVTDQGKERWVRAENLYNERTTRVENSIIARLRDRLATAKTANEMFRVFSKFNALFVRPKIRGAIQEYQNQLMDHVKQAINGLHERFKMQYGHSEAHAMAQLRDLPPVSGAIIWARQIEFQLDGYMRKVEAVLGPDWHLHAEGHKLREESDLFKRKLNTARIFEAWLADVGRRKISIAGQLFDIARVRAAGGILELAVNFDPQVITLFKETRNLVWQSGCIPTPSA</sequence>
<dbReference type="GO" id="GO:0007018">
    <property type="term" value="P:microtubule-based movement"/>
    <property type="evidence" value="ECO:0007669"/>
    <property type="project" value="InterPro"/>
</dbReference>
<dbReference type="GO" id="GO:0051959">
    <property type="term" value="F:dynein light intermediate chain binding"/>
    <property type="evidence" value="ECO:0007669"/>
    <property type="project" value="InterPro"/>
</dbReference>
<dbReference type="GO" id="GO:0045505">
    <property type="term" value="F:dynein intermediate chain binding"/>
    <property type="evidence" value="ECO:0007669"/>
    <property type="project" value="InterPro"/>
</dbReference>
<dbReference type="InterPro" id="IPR026983">
    <property type="entry name" value="DHC"/>
</dbReference>
<dbReference type="OrthoDB" id="447173at2759"/>
<dbReference type="PANTHER" id="PTHR46532:SF4">
    <property type="entry name" value="AAA+ ATPASE DOMAIN-CONTAINING PROTEIN"/>
    <property type="match status" value="1"/>
</dbReference>
<evidence type="ECO:0000256" key="1">
    <source>
        <dbReference type="ARBA" id="ARBA00008887"/>
    </source>
</evidence>
<keyword evidence="4" id="KW-1185">Reference proteome</keyword>
<dbReference type="Pfam" id="PF08385">
    <property type="entry name" value="DHC_N1"/>
    <property type="match status" value="1"/>
</dbReference>
<dbReference type="STRING" id="2004952.A0A2C5XEC9"/>
<organism evidence="3 4">
    <name type="scientific">Ophiocordyceps camponoti-rufipedis</name>
    <dbReference type="NCBI Taxonomy" id="2004952"/>
    <lineage>
        <taxon>Eukaryota</taxon>
        <taxon>Fungi</taxon>
        <taxon>Dikarya</taxon>
        <taxon>Ascomycota</taxon>
        <taxon>Pezizomycotina</taxon>
        <taxon>Sordariomycetes</taxon>
        <taxon>Hypocreomycetidae</taxon>
        <taxon>Hypocreales</taxon>
        <taxon>Ophiocordycipitaceae</taxon>
        <taxon>Ophiocordyceps</taxon>
    </lineage>
</organism>
<dbReference type="EMBL" id="NJES01000775">
    <property type="protein sequence ID" value="PHH69379.1"/>
    <property type="molecule type" value="Genomic_DNA"/>
</dbReference>
<dbReference type="InterPro" id="IPR013594">
    <property type="entry name" value="Dynein_heavy_tail"/>
</dbReference>
<comment type="similarity">
    <text evidence="1">Belongs to the dynein heavy chain family.</text>
</comment>
<dbReference type="AlphaFoldDB" id="A0A2C5XEC9"/>
<gene>
    <name evidence="3" type="ORF">CDD80_6787</name>
</gene>
<evidence type="ECO:0000313" key="3">
    <source>
        <dbReference type="EMBL" id="PHH69379.1"/>
    </source>
</evidence>
<protein>
    <recommendedName>
        <fullName evidence="2">Dynein heavy chain tail domain-containing protein</fullName>
    </recommendedName>
</protein>
<comment type="caution">
    <text evidence="3">The sequence shown here is derived from an EMBL/GenBank/DDBJ whole genome shotgun (WGS) entry which is preliminary data.</text>
</comment>
<dbReference type="PANTHER" id="PTHR46532">
    <property type="entry name" value="MALE FERTILITY FACTOR KL5"/>
    <property type="match status" value="1"/>
</dbReference>
<evidence type="ECO:0000259" key="2">
    <source>
        <dbReference type="Pfam" id="PF08385"/>
    </source>
</evidence>
<dbReference type="GO" id="GO:0030286">
    <property type="term" value="C:dynein complex"/>
    <property type="evidence" value="ECO:0007669"/>
    <property type="project" value="InterPro"/>
</dbReference>
<proteinExistence type="inferred from homology"/>
<name>A0A2C5XEC9_9HYPO</name>
<accession>A0A2C5XEC9</accession>